<evidence type="ECO:0000313" key="3">
    <source>
        <dbReference type="Proteomes" id="UP000289718"/>
    </source>
</evidence>
<feature type="transmembrane region" description="Helical" evidence="1">
    <location>
        <begin position="36"/>
        <end position="62"/>
    </location>
</feature>
<organism evidence="2 3">
    <name type="scientific">Halarcobacter mediterraneus</name>
    <dbReference type="NCBI Taxonomy" id="2023153"/>
    <lineage>
        <taxon>Bacteria</taxon>
        <taxon>Pseudomonadati</taxon>
        <taxon>Campylobacterota</taxon>
        <taxon>Epsilonproteobacteria</taxon>
        <taxon>Campylobacterales</taxon>
        <taxon>Arcobacteraceae</taxon>
        <taxon>Halarcobacter</taxon>
    </lineage>
</organism>
<dbReference type="Proteomes" id="UP000289718">
    <property type="component" value="Unassembled WGS sequence"/>
</dbReference>
<reference evidence="2 3" key="1">
    <citation type="submission" date="2017-09" db="EMBL/GenBank/DDBJ databases">
        <title>Genomics of the genus Arcobacter.</title>
        <authorList>
            <person name="Perez-Cataluna A."/>
            <person name="Figueras M.J."/>
            <person name="Salas-Masso N."/>
        </authorList>
    </citation>
    <scope>NUCLEOTIDE SEQUENCE [LARGE SCALE GENOMIC DNA]</scope>
    <source>
        <strain evidence="2 3">F156-34</strain>
    </source>
</reference>
<proteinExistence type="predicted"/>
<keyword evidence="1" id="KW-0472">Membrane</keyword>
<name>A0A4V1M1J0_9BACT</name>
<gene>
    <name evidence="2" type="ORF">CP965_00935</name>
</gene>
<sequence>MKLIIKYIIIFMLILSGLFFDNIINIYKDIILNTNIVVLLVTLIAGLFGFIVAVIPFAIQLFNQDNSDKKNSFLNKLMTKKKFDFFVKPMFNRFIKMLYVMFILFLYTFLLNILQTIDFKGITFIFKEIYEIPLYKYGIVFLFYLYVVLIIQFFTMLRNIIRDLQTLVFNFFKVKEEEFKYMENK</sequence>
<keyword evidence="1" id="KW-0812">Transmembrane</keyword>
<comment type="caution">
    <text evidence="2">The sequence shown here is derived from an EMBL/GenBank/DDBJ whole genome shotgun (WGS) entry which is preliminary data.</text>
</comment>
<keyword evidence="3" id="KW-1185">Reference proteome</keyword>
<dbReference type="EMBL" id="NXIE01000001">
    <property type="protein sequence ID" value="RXK14046.1"/>
    <property type="molecule type" value="Genomic_DNA"/>
</dbReference>
<evidence type="ECO:0000256" key="1">
    <source>
        <dbReference type="SAM" id="Phobius"/>
    </source>
</evidence>
<dbReference type="OrthoDB" id="9999733at2"/>
<feature type="transmembrane region" description="Helical" evidence="1">
    <location>
        <begin position="7"/>
        <end position="24"/>
    </location>
</feature>
<accession>A0A4V1M1J0</accession>
<dbReference type="AlphaFoldDB" id="A0A4V1M1J0"/>
<feature type="transmembrane region" description="Helical" evidence="1">
    <location>
        <begin position="137"/>
        <end position="157"/>
    </location>
</feature>
<protein>
    <submittedName>
        <fullName evidence="2">Uncharacterized protein</fullName>
    </submittedName>
</protein>
<keyword evidence="1" id="KW-1133">Transmembrane helix</keyword>
<evidence type="ECO:0000313" key="2">
    <source>
        <dbReference type="EMBL" id="RXK14046.1"/>
    </source>
</evidence>
<dbReference type="RefSeq" id="WP_129060156.1">
    <property type="nucleotide sequence ID" value="NZ_NXIE01000001.1"/>
</dbReference>
<feature type="transmembrane region" description="Helical" evidence="1">
    <location>
        <begin position="98"/>
        <end position="117"/>
    </location>
</feature>